<gene>
    <name evidence="1" type="ORF">ABIE19_002815</name>
</gene>
<comment type="caution">
    <text evidence="1">The sequence shown here is derived from an EMBL/GenBank/DDBJ whole genome shotgun (WGS) entry which is preliminary data.</text>
</comment>
<protein>
    <recommendedName>
        <fullName evidence="3">DUF3085 domain-containing protein</fullName>
    </recommendedName>
</protein>
<dbReference type="EMBL" id="JBEPTF010000004">
    <property type="protein sequence ID" value="MET4684866.1"/>
    <property type="molecule type" value="Genomic_DNA"/>
</dbReference>
<proteinExistence type="predicted"/>
<keyword evidence="2" id="KW-1185">Reference proteome</keyword>
<accession>A0ABV2RE48</accession>
<evidence type="ECO:0000313" key="1">
    <source>
        <dbReference type="EMBL" id="MET4684866.1"/>
    </source>
</evidence>
<dbReference type="Proteomes" id="UP001549313">
    <property type="component" value="Unassembled WGS sequence"/>
</dbReference>
<sequence>MKTARYQDQGPGDLVPGRGFELVNLLKARGGQLTLLVLTDGRTLRAFNSAYGRDMGDEWEHTTLNVSPDVNGEEIEFVWTSDVVRAIDPQTSAILYARTQS</sequence>
<name>A0ABV2RE48_9CAUL</name>
<dbReference type="RefSeq" id="WP_354089830.1">
    <property type="nucleotide sequence ID" value="NZ_JBEPTF010000004.1"/>
</dbReference>
<evidence type="ECO:0000313" key="2">
    <source>
        <dbReference type="Proteomes" id="UP001549313"/>
    </source>
</evidence>
<evidence type="ECO:0008006" key="3">
    <source>
        <dbReference type="Google" id="ProtNLM"/>
    </source>
</evidence>
<organism evidence="1 2">
    <name type="scientific">Brevundimonas faecalis</name>
    <dbReference type="NCBI Taxonomy" id="947378"/>
    <lineage>
        <taxon>Bacteria</taxon>
        <taxon>Pseudomonadati</taxon>
        <taxon>Pseudomonadota</taxon>
        <taxon>Alphaproteobacteria</taxon>
        <taxon>Caulobacterales</taxon>
        <taxon>Caulobacteraceae</taxon>
        <taxon>Brevundimonas</taxon>
    </lineage>
</organism>
<reference evidence="1 2" key="1">
    <citation type="submission" date="2024-06" db="EMBL/GenBank/DDBJ databases">
        <title>Sorghum-associated microbial communities from plants grown in Nebraska, USA.</title>
        <authorList>
            <person name="Schachtman D."/>
        </authorList>
    </citation>
    <scope>NUCLEOTIDE SEQUENCE [LARGE SCALE GENOMIC DNA]</scope>
    <source>
        <strain evidence="1 2">2814</strain>
    </source>
</reference>